<keyword evidence="3" id="KW-0862">Zinc</keyword>
<evidence type="ECO:0000313" key="7">
    <source>
        <dbReference type="Proteomes" id="UP000038010"/>
    </source>
</evidence>
<dbReference type="GO" id="GO:0008270">
    <property type="term" value="F:zinc ion binding"/>
    <property type="evidence" value="ECO:0007669"/>
    <property type="project" value="UniProtKB-KW"/>
</dbReference>
<evidence type="ECO:0000256" key="2">
    <source>
        <dbReference type="ARBA" id="ARBA00022771"/>
    </source>
</evidence>
<evidence type="ECO:0000256" key="1">
    <source>
        <dbReference type="ARBA" id="ARBA00022723"/>
    </source>
</evidence>
<dbReference type="InterPro" id="IPR002893">
    <property type="entry name" value="Znf_MYND"/>
</dbReference>
<reference evidence="6 7" key="1">
    <citation type="submission" date="2015-06" db="EMBL/GenBank/DDBJ databases">
        <title>Draft genome of the ant-associated black yeast Phialophora attae CBS 131958.</title>
        <authorList>
            <person name="Moreno L.F."/>
            <person name="Stielow B.J."/>
            <person name="de Hoog S."/>
            <person name="Vicente V.A."/>
            <person name="Weiss V.A."/>
            <person name="de Vries M."/>
            <person name="Cruz L.M."/>
            <person name="Souza E.M."/>
        </authorList>
    </citation>
    <scope>NUCLEOTIDE SEQUENCE [LARGE SCALE GENOMIC DNA]</scope>
    <source>
        <strain evidence="6 7">CBS 131958</strain>
    </source>
</reference>
<protein>
    <recommendedName>
        <fullName evidence="5">MYND-type domain-containing protein</fullName>
    </recommendedName>
</protein>
<dbReference type="PROSITE" id="PS50865">
    <property type="entry name" value="ZF_MYND_2"/>
    <property type="match status" value="1"/>
</dbReference>
<evidence type="ECO:0000313" key="6">
    <source>
        <dbReference type="EMBL" id="KPI35978.1"/>
    </source>
</evidence>
<comment type="caution">
    <text evidence="6">The sequence shown here is derived from an EMBL/GenBank/DDBJ whole genome shotgun (WGS) entry which is preliminary data.</text>
</comment>
<dbReference type="AlphaFoldDB" id="A0A0N0NIP4"/>
<dbReference type="SUPFAM" id="SSF144232">
    <property type="entry name" value="HIT/MYND zinc finger-like"/>
    <property type="match status" value="1"/>
</dbReference>
<dbReference type="VEuPathDB" id="FungiDB:AB675_10474"/>
<evidence type="ECO:0000259" key="5">
    <source>
        <dbReference type="PROSITE" id="PS50865"/>
    </source>
</evidence>
<name>A0A0N0NIP4_9EURO</name>
<dbReference type="Pfam" id="PF01753">
    <property type="entry name" value="zf-MYND"/>
    <property type="match status" value="1"/>
</dbReference>
<feature type="domain" description="MYND-type" evidence="5">
    <location>
        <begin position="31"/>
        <end position="68"/>
    </location>
</feature>
<evidence type="ECO:0000256" key="3">
    <source>
        <dbReference type="ARBA" id="ARBA00022833"/>
    </source>
</evidence>
<keyword evidence="7" id="KW-1185">Reference proteome</keyword>
<dbReference type="Proteomes" id="UP000038010">
    <property type="component" value="Unassembled WGS sequence"/>
</dbReference>
<dbReference type="EMBL" id="LFJN01000035">
    <property type="protein sequence ID" value="KPI35978.1"/>
    <property type="molecule type" value="Genomic_DNA"/>
</dbReference>
<dbReference type="Gene3D" id="6.10.140.2220">
    <property type="match status" value="1"/>
</dbReference>
<gene>
    <name evidence="6" type="ORF">AB675_10474</name>
</gene>
<dbReference type="GeneID" id="28731129"/>
<keyword evidence="1" id="KW-0479">Metal-binding</keyword>
<accession>A0A0N0NIP4</accession>
<evidence type="ECO:0000256" key="4">
    <source>
        <dbReference type="PROSITE-ProRule" id="PRU00134"/>
    </source>
</evidence>
<dbReference type="STRING" id="1664694.A0A0N0NIP4"/>
<dbReference type="RefSeq" id="XP_017995941.1">
    <property type="nucleotide sequence ID" value="XM_018139249.1"/>
</dbReference>
<proteinExistence type="predicted"/>
<sequence>MTDPKRLIIPAKITESKSFEGGRREALSNHCLVCDAEGKLSRCSACRVGRYCSREHQLQDRERHKLGCRDIKVLRAQLQVDDHDLRNTTDPTTSANAFDLDVGRFWEFEMTRQYICTRFMVADLCRLAGTLDGTVEAIEHMQDMLRLCDSDHLDLRYAIPPMMLQLDRDQECYNFIKWWQTRHIDDNGQEHEMYHPDVCSRPANPLESIAWLDHDNVDVEHLGAMLLLKLKLLIDVIALKRARKVIEHRLDVELWTYVDRHVVRSKLSTEWSSKSYKELTAVQQRLEQHAIFIGGLLSKITKHFPAALLDPDRYLKISVETKTRGSIEETVFLLHSSYGAWWNHEGVLELLQNALFLAAVKSKAESKTWLPAVEQMMAGQAISNVPFLKVKNINKKMWQCLPEAVDTAFDLNQLPTFPMLRNWEK</sequence>
<keyword evidence="2 4" id="KW-0863">Zinc-finger</keyword>
<organism evidence="6 7">
    <name type="scientific">Cyphellophora attinorum</name>
    <dbReference type="NCBI Taxonomy" id="1664694"/>
    <lineage>
        <taxon>Eukaryota</taxon>
        <taxon>Fungi</taxon>
        <taxon>Dikarya</taxon>
        <taxon>Ascomycota</taxon>
        <taxon>Pezizomycotina</taxon>
        <taxon>Eurotiomycetes</taxon>
        <taxon>Chaetothyriomycetidae</taxon>
        <taxon>Chaetothyriales</taxon>
        <taxon>Cyphellophoraceae</taxon>
        <taxon>Cyphellophora</taxon>
    </lineage>
</organism>
<dbReference type="OrthoDB" id="5952526at2759"/>